<dbReference type="Pfam" id="PF22758">
    <property type="entry name" value="Phage_cement"/>
    <property type="match status" value="1"/>
</dbReference>
<comment type="caution">
    <text evidence="1">The sequence shown here is derived from an EMBL/GenBank/DDBJ whole genome shotgun (WGS) entry which is preliminary data.</text>
</comment>
<proteinExistence type="predicted"/>
<gene>
    <name evidence="1" type="ORF">BCL79_2751</name>
</gene>
<evidence type="ECO:0008006" key="3">
    <source>
        <dbReference type="Google" id="ProtNLM"/>
    </source>
</evidence>
<accession>A0A498CBV1</accession>
<name>A0A498CBV1_9GAMM</name>
<protein>
    <recommendedName>
        <fullName evidence="3">DUF2190 domain-containing protein</fullName>
    </recommendedName>
</protein>
<dbReference type="RefSeq" id="WP_121042015.1">
    <property type="nucleotide sequence ID" value="NZ_RCDC01000005.1"/>
</dbReference>
<dbReference type="OrthoDB" id="7570830at2"/>
<organism evidence="1 2">
    <name type="scientific">Stenotrophomonas rhizophila</name>
    <dbReference type="NCBI Taxonomy" id="216778"/>
    <lineage>
        <taxon>Bacteria</taxon>
        <taxon>Pseudomonadati</taxon>
        <taxon>Pseudomonadota</taxon>
        <taxon>Gammaproteobacteria</taxon>
        <taxon>Lysobacterales</taxon>
        <taxon>Lysobacteraceae</taxon>
        <taxon>Stenotrophomonas</taxon>
    </lineage>
</organism>
<dbReference type="EMBL" id="RCDC01000005">
    <property type="protein sequence ID" value="RLK53444.1"/>
    <property type="molecule type" value="Genomic_DNA"/>
</dbReference>
<dbReference type="Proteomes" id="UP000274786">
    <property type="component" value="Unassembled WGS sequence"/>
</dbReference>
<reference evidence="1 2" key="1">
    <citation type="submission" date="2018-10" db="EMBL/GenBank/DDBJ databases">
        <title>Comparative analysis of microorganisms from saline springs in Andes Mountain Range, Colombia.</title>
        <authorList>
            <person name="Rubin E."/>
        </authorList>
    </citation>
    <scope>NUCLEOTIDE SEQUENCE [LARGE SCALE GENOMIC DNA]</scope>
    <source>
        <strain evidence="1 2">USBA GBX 843</strain>
    </source>
</reference>
<sequence length="155" mass="15482">MALQNNYPDIQPVAIAGAPATMLPATDISRTIEGAAVTFGKAVEQGATDKSAKAFAGGKYVGIALLDRSASGLTVAAGQVTGRAIDAFGVGESARIRTKGDIWVVASVAVAARDPVYLTAAGAYTNVSTGNTAIPGASWDTSTTAAGQLAVVRLG</sequence>
<dbReference type="InterPro" id="IPR054438">
    <property type="entry name" value="Struct_cement_gp24/gp6"/>
</dbReference>
<evidence type="ECO:0000313" key="2">
    <source>
        <dbReference type="Proteomes" id="UP000274786"/>
    </source>
</evidence>
<dbReference type="AlphaFoldDB" id="A0A498CBV1"/>
<evidence type="ECO:0000313" key="1">
    <source>
        <dbReference type="EMBL" id="RLK53444.1"/>
    </source>
</evidence>